<feature type="transmembrane region" description="Helical" evidence="1">
    <location>
        <begin position="91"/>
        <end position="114"/>
    </location>
</feature>
<evidence type="ECO:0000313" key="3">
    <source>
        <dbReference type="Proteomes" id="UP000199501"/>
    </source>
</evidence>
<sequence length="147" mass="14852">MTTTAHGASRLSDSSAAATPAVTLLRRFLALDAVVTTGNGLLYLAFSTWAGDLLGVSPTALVGIGAFLTVFGLGVAALAMSKNPARGGTTFVIDANFLWAAASVVVALFGLMGANTIGTVWTIMQAGTVAGFAALQLFALTKLKSAE</sequence>
<feature type="transmembrane region" description="Helical" evidence="1">
    <location>
        <begin position="58"/>
        <end position="79"/>
    </location>
</feature>
<evidence type="ECO:0000313" key="2">
    <source>
        <dbReference type="EMBL" id="SDD18247.1"/>
    </source>
</evidence>
<organism evidence="2 3">
    <name type="scientific">Actinokineospora iranica</name>
    <dbReference type="NCBI Taxonomy" id="1271860"/>
    <lineage>
        <taxon>Bacteria</taxon>
        <taxon>Bacillati</taxon>
        <taxon>Actinomycetota</taxon>
        <taxon>Actinomycetes</taxon>
        <taxon>Pseudonocardiales</taxon>
        <taxon>Pseudonocardiaceae</taxon>
        <taxon>Actinokineospora</taxon>
    </lineage>
</organism>
<feature type="transmembrane region" description="Helical" evidence="1">
    <location>
        <begin position="120"/>
        <end position="140"/>
    </location>
</feature>
<dbReference type="RefSeq" id="WP_228771721.1">
    <property type="nucleotide sequence ID" value="NZ_FMZZ01000008.1"/>
</dbReference>
<dbReference type="EMBL" id="FMZZ01000008">
    <property type="protein sequence ID" value="SDD18247.1"/>
    <property type="molecule type" value="Genomic_DNA"/>
</dbReference>
<evidence type="ECO:0008006" key="4">
    <source>
        <dbReference type="Google" id="ProtNLM"/>
    </source>
</evidence>
<name>A0A1G6SPV5_9PSEU</name>
<keyword evidence="1" id="KW-0812">Transmembrane</keyword>
<dbReference type="STRING" id="1271860.SAMN05216174_10875"/>
<keyword evidence="1" id="KW-1133">Transmembrane helix</keyword>
<keyword evidence="1" id="KW-0472">Membrane</keyword>
<keyword evidence="3" id="KW-1185">Reference proteome</keyword>
<evidence type="ECO:0000256" key="1">
    <source>
        <dbReference type="SAM" id="Phobius"/>
    </source>
</evidence>
<dbReference type="AlphaFoldDB" id="A0A1G6SPV5"/>
<proteinExistence type="predicted"/>
<dbReference type="Proteomes" id="UP000199501">
    <property type="component" value="Unassembled WGS sequence"/>
</dbReference>
<gene>
    <name evidence="2" type="ORF">SAMN05216174_10875</name>
</gene>
<protein>
    <recommendedName>
        <fullName evidence="4">Integral membrane protein</fullName>
    </recommendedName>
</protein>
<feature type="transmembrane region" description="Helical" evidence="1">
    <location>
        <begin position="28"/>
        <end position="46"/>
    </location>
</feature>
<accession>A0A1G6SPV5</accession>
<reference evidence="3" key="1">
    <citation type="submission" date="2016-10" db="EMBL/GenBank/DDBJ databases">
        <authorList>
            <person name="Varghese N."/>
            <person name="Submissions S."/>
        </authorList>
    </citation>
    <scope>NUCLEOTIDE SEQUENCE [LARGE SCALE GENOMIC DNA]</scope>
    <source>
        <strain evidence="3">IBRC-M 10403</strain>
    </source>
</reference>